<dbReference type="InterPro" id="IPR020472">
    <property type="entry name" value="WD40_PAC1"/>
</dbReference>
<feature type="domain" description="Small-subunit processome Utp12" evidence="6">
    <location>
        <begin position="835"/>
        <end position="939"/>
    </location>
</feature>
<dbReference type="PROSITE" id="PS50082">
    <property type="entry name" value="WD_REPEATS_2"/>
    <property type="match status" value="6"/>
</dbReference>
<keyword evidence="2" id="KW-0677">Repeat</keyword>
<evidence type="ECO:0000256" key="2">
    <source>
        <dbReference type="ARBA" id="ARBA00022737"/>
    </source>
</evidence>
<dbReference type="Pfam" id="PF25173">
    <property type="entry name" value="Beta-prop_WDR3_1st"/>
    <property type="match status" value="1"/>
</dbReference>
<dbReference type="PRINTS" id="PR00320">
    <property type="entry name" value="GPROTEINBRPT"/>
</dbReference>
<dbReference type="Proteomes" id="UP001157974">
    <property type="component" value="Unassembled WGS sequence"/>
</dbReference>
<comment type="similarity">
    <text evidence="3">Belongs to the WD repeat WDR3/UTP12 family.</text>
</comment>
<name>A0AAV8UTI8_9RHOD</name>
<keyword evidence="8" id="KW-1185">Reference proteome</keyword>
<feature type="repeat" description="WD" evidence="4">
    <location>
        <begin position="534"/>
        <end position="567"/>
    </location>
</feature>
<sequence>MATKPFDKFGEGEGAVDWACASVESLDKYRKRSIGLWPGLEKGHMVKAYLRYQFDKSFGVVAGVRCGSEVLEKGEELRRRYGNRVNLAVSPAVDTVIVWNLRSGSEVARFVNDGAREAREVTSLSAYGDGTRVAAGYADGSIRTWSIVESKLEGIFNGHVTAVTSLAWADGGNNPEGETLFVSGSADGEVVLWDPAAEKGRFRIHGAHSNEITALRVISGHIITASKDGLLKIYEISTQSCVQTVVGHPGEVWSMDVGKDLLVTGSIDQDIRVWKLEDATDRNGIKLVPLGSFEREGSSRCICLRFNKAGTILLGHGTEKSIQLFHVRNEADAKKHRRRRRTRREAKSGSNEQEVQPVGDLALEAVDFFHHARSVKTDYKVRSASFLENQQNLRIMVRYYGFESSVARKRAHYMNHRVYRQAHMHHNLLEVLEIGLGRGGTLKSIMLVDKPGDRGDVRSLTMTSDDSALLSLSSAKSLKVWNPVTGVCLRTIETVGYGLCCKLIASEKFVVAGFKAGQVQIFDFSSGVEACLAETAHDGSVWGIDVPSSDDGFVTCGSDKKVKFWNLVEDSEGKFSLVTKRILELNEDVLCVRITNDSKYILVSLLDSTVRAFYLDSLKPFLTFYGHKLPVLSLDVSSDGTMLATGSADKSVKLWGLDFGDCRKSLRAHDGSVMTVVFQPYTHMLFSGSRDGTLKYWDADKFELITEMPGQRCEVWTCTTSADGEIVVSGSHDRSIRVWKRSDEMMFIEDEKNKRLDAVLEGTLQEDERQRRSSTAIVPEVVPTDTSLAGRRTLDAITGGDKLLEALELGELEKLRREEEPSEPPSVELVGLSAEDYVLRVLKNVRRADLEATLQLLPLKQATLILTYCLSWLKTEAASCVDIELVYRTVMYIVHTHQDQIVSGGNRSLVSSISGLLRSRVNRHRDNLGFNLEAMRFVLEERRTLEDDIFGLSASSKRPRIK</sequence>
<dbReference type="PANTHER" id="PTHR19853">
    <property type="entry name" value="WD REPEAT CONTAINING PROTEIN 3 WDR3"/>
    <property type="match status" value="1"/>
</dbReference>
<feature type="repeat" description="WD" evidence="4">
    <location>
        <begin position="624"/>
        <end position="665"/>
    </location>
</feature>
<dbReference type="EMBL" id="JAMWBK010000004">
    <property type="protein sequence ID" value="KAJ8905871.1"/>
    <property type="molecule type" value="Genomic_DNA"/>
</dbReference>
<feature type="repeat" description="WD" evidence="4">
    <location>
        <begin position="156"/>
        <end position="194"/>
    </location>
</feature>
<evidence type="ECO:0000256" key="1">
    <source>
        <dbReference type="ARBA" id="ARBA00022574"/>
    </source>
</evidence>
<dbReference type="Gene3D" id="2.130.10.10">
    <property type="entry name" value="YVTN repeat-like/Quinoprotein amine dehydrogenase"/>
    <property type="match status" value="3"/>
</dbReference>
<evidence type="ECO:0000256" key="3">
    <source>
        <dbReference type="ARBA" id="ARBA00038229"/>
    </source>
</evidence>
<keyword evidence="1 4" id="KW-0853">WD repeat</keyword>
<protein>
    <recommendedName>
        <fullName evidence="6">Small-subunit processome Utp12 domain-containing protein</fullName>
    </recommendedName>
</protein>
<dbReference type="GO" id="GO:0034388">
    <property type="term" value="C:Pwp2p-containing subcomplex of 90S preribosome"/>
    <property type="evidence" value="ECO:0007669"/>
    <property type="project" value="TreeGrafter"/>
</dbReference>
<dbReference type="CDD" id="cd00200">
    <property type="entry name" value="WD40"/>
    <property type="match status" value="1"/>
</dbReference>
<dbReference type="AlphaFoldDB" id="A0AAV8UTI8"/>
<dbReference type="GO" id="GO:0032040">
    <property type="term" value="C:small-subunit processome"/>
    <property type="evidence" value="ECO:0007669"/>
    <property type="project" value="TreeGrafter"/>
</dbReference>
<evidence type="ECO:0000259" key="6">
    <source>
        <dbReference type="Pfam" id="PF04003"/>
    </source>
</evidence>
<dbReference type="PROSITE" id="PS50294">
    <property type="entry name" value="WD_REPEATS_REGION"/>
    <property type="match status" value="5"/>
</dbReference>
<dbReference type="InterPro" id="IPR007148">
    <property type="entry name" value="SSU_processome_Utp12"/>
</dbReference>
<evidence type="ECO:0000313" key="8">
    <source>
        <dbReference type="Proteomes" id="UP001157974"/>
    </source>
</evidence>
<dbReference type="SMART" id="SM00320">
    <property type="entry name" value="WD40"/>
    <property type="match status" value="12"/>
</dbReference>
<dbReference type="InterPro" id="IPR036322">
    <property type="entry name" value="WD40_repeat_dom_sf"/>
</dbReference>
<dbReference type="GO" id="GO:0030515">
    <property type="term" value="F:snoRNA binding"/>
    <property type="evidence" value="ECO:0007669"/>
    <property type="project" value="TreeGrafter"/>
</dbReference>
<dbReference type="FunFam" id="2.130.10.10:FF:000157">
    <property type="entry name" value="WD repeat domain 3"/>
    <property type="match status" value="1"/>
</dbReference>
<feature type="region of interest" description="Disordered" evidence="5">
    <location>
        <begin position="333"/>
        <end position="355"/>
    </location>
</feature>
<evidence type="ECO:0000256" key="4">
    <source>
        <dbReference type="PROSITE-ProRule" id="PRU00221"/>
    </source>
</evidence>
<evidence type="ECO:0000313" key="7">
    <source>
        <dbReference type="EMBL" id="KAJ8905871.1"/>
    </source>
</evidence>
<feature type="repeat" description="WD" evidence="4">
    <location>
        <begin position="708"/>
        <end position="740"/>
    </location>
</feature>
<comment type="caution">
    <text evidence="7">The sequence shown here is derived from an EMBL/GenBank/DDBJ whole genome shotgun (WGS) entry which is preliminary data.</text>
</comment>
<dbReference type="GO" id="GO:0030490">
    <property type="term" value="P:maturation of SSU-rRNA"/>
    <property type="evidence" value="ECO:0007669"/>
    <property type="project" value="TreeGrafter"/>
</dbReference>
<feature type="compositionally biased region" description="Basic residues" evidence="5">
    <location>
        <begin position="334"/>
        <end position="344"/>
    </location>
</feature>
<dbReference type="InterPro" id="IPR015943">
    <property type="entry name" value="WD40/YVTN_repeat-like_dom_sf"/>
</dbReference>
<accession>A0AAV8UTI8</accession>
<dbReference type="SUPFAM" id="SSF50978">
    <property type="entry name" value="WD40 repeat-like"/>
    <property type="match status" value="2"/>
</dbReference>
<dbReference type="PANTHER" id="PTHR19853:SF0">
    <property type="entry name" value="WD REPEAT-CONTAINING PROTEIN 3"/>
    <property type="match status" value="1"/>
</dbReference>
<dbReference type="Pfam" id="PF04003">
    <property type="entry name" value="Utp12"/>
    <property type="match status" value="1"/>
</dbReference>
<evidence type="ECO:0000256" key="5">
    <source>
        <dbReference type="SAM" id="MobiDB-lite"/>
    </source>
</evidence>
<organism evidence="7 8">
    <name type="scientific">Rhodosorus marinus</name>
    <dbReference type="NCBI Taxonomy" id="101924"/>
    <lineage>
        <taxon>Eukaryota</taxon>
        <taxon>Rhodophyta</taxon>
        <taxon>Stylonematophyceae</taxon>
        <taxon>Stylonematales</taxon>
        <taxon>Stylonemataceae</taxon>
        <taxon>Rhodosorus</taxon>
    </lineage>
</organism>
<proteinExistence type="inferred from homology"/>
<dbReference type="Pfam" id="PF25172">
    <property type="entry name" value="Beta-prop_WDR3_2nd"/>
    <property type="match status" value="1"/>
</dbReference>
<reference evidence="7 8" key="1">
    <citation type="journal article" date="2023" name="Nat. Commun.">
        <title>Origin of minicircular mitochondrial genomes in red algae.</title>
        <authorList>
            <person name="Lee Y."/>
            <person name="Cho C.H."/>
            <person name="Lee Y.M."/>
            <person name="Park S.I."/>
            <person name="Yang J.H."/>
            <person name="West J.A."/>
            <person name="Bhattacharya D."/>
            <person name="Yoon H.S."/>
        </authorList>
    </citation>
    <scope>NUCLEOTIDE SEQUENCE [LARGE SCALE GENOMIC DNA]</scope>
    <source>
        <strain evidence="7 8">CCMP1338</strain>
        <tissue evidence="7">Whole cell</tissue>
    </source>
</reference>
<feature type="repeat" description="WD" evidence="4">
    <location>
        <begin position="245"/>
        <end position="284"/>
    </location>
</feature>
<dbReference type="InterPro" id="IPR051570">
    <property type="entry name" value="TBC1_cilium_biogenesis"/>
</dbReference>
<dbReference type="InterPro" id="IPR001680">
    <property type="entry name" value="WD40_rpt"/>
</dbReference>
<gene>
    <name evidence="7" type="ORF">NDN08_002375</name>
</gene>
<feature type="repeat" description="WD" evidence="4">
    <location>
        <begin position="666"/>
        <end position="707"/>
    </location>
</feature>